<feature type="transmembrane region" description="Helical" evidence="8">
    <location>
        <begin position="264"/>
        <end position="287"/>
    </location>
</feature>
<dbReference type="EMBL" id="JBEWZI010000002">
    <property type="protein sequence ID" value="MET7013204.1"/>
    <property type="molecule type" value="Genomic_DNA"/>
</dbReference>
<evidence type="ECO:0000256" key="3">
    <source>
        <dbReference type="ARBA" id="ARBA00022679"/>
    </source>
</evidence>
<keyword evidence="11" id="KW-1185">Reference proteome</keyword>
<dbReference type="PANTHER" id="PTHR48090">
    <property type="entry name" value="UNDECAPRENYL-PHOSPHATE 4-DEOXY-4-FORMAMIDO-L-ARABINOSE TRANSFERASE-RELATED"/>
    <property type="match status" value="1"/>
</dbReference>
<keyword evidence="3 10" id="KW-0808">Transferase</keyword>
<reference evidence="10 11" key="1">
    <citation type="submission" date="2024-07" db="EMBL/GenBank/DDBJ databases">
        <title>Uliginosibacterium flavum JJ3220;KACC:17644.</title>
        <authorList>
            <person name="Kim M.K."/>
        </authorList>
    </citation>
    <scope>NUCLEOTIDE SEQUENCE [LARGE SCALE GENOMIC DNA]</scope>
    <source>
        <strain evidence="10 11">KACC:17644</strain>
    </source>
</reference>
<keyword evidence="6 8" id="KW-1133">Transmembrane helix</keyword>
<keyword evidence="5" id="KW-0448">Lipopolysaccharide biosynthesis</keyword>
<dbReference type="InterPro" id="IPR001173">
    <property type="entry name" value="Glyco_trans_2-like"/>
</dbReference>
<dbReference type="RefSeq" id="WP_354599657.1">
    <property type="nucleotide sequence ID" value="NZ_JBEWZI010000002.1"/>
</dbReference>
<dbReference type="SUPFAM" id="SSF53448">
    <property type="entry name" value="Nucleotide-diphospho-sugar transferases"/>
    <property type="match status" value="1"/>
</dbReference>
<evidence type="ECO:0000313" key="10">
    <source>
        <dbReference type="EMBL" id="MET7013204.1"/>
    </source>
</evidence>
<dbReference type="Gene3D" id="3.90.550.10">
    <property type="entry name" value="Spore Coat Polysaccharide Biosynthesis Protein SpsA, Chain A"/>
    <property type="match status" value="1"/>
</dbReference>
<sequence length="322" mass="34373">MITAHAEVIVVTPVYEDLEASSRLFRELDAVFGTKLFILAVDDGSVRQPLPASVLEGLQAGGAIVKLRRNVGHQRAISIGLGLAAEHMTSSQLVVVMDSDGEDLPQTISELLAALDDVQVDAAVAQRKSRVESLKFKAFYEVYKRVFSLMTGRAISFGNFMALRQAGVKRLAAMQETPIHVAAALLASKLRLRICSIARGPRYAGQSKMNFVGLALHGFRALMVFAEDVLVRVGLLCAGVAALSVLGGLLAIVLKLAGFATPGWFSVAFGILVLTLLQTGTLALMMLMLTGVVRSGSVTTALSYKEFVDRILTPAGEISLDA</sequence>
<dbReference type="GO" id="GO:0016757">
    <property type="term" value="F:glycosyltransferase activity"/>
    <property type="evidence" value="ECO:0007669"/>
    <property type="project" value="UniProtKB-KW"/>
</dbReference>
<protein>
    <submittedName>
        <fullName evidence="10">Glycosyltransferase</fullName>
        <ecNumber evidence="10">2.4.-.-</ecNumber>
    </submittedName>
</protein>
<feature type="domain" description="Glycosyltransferase 2-like" evidence="9">
    <location>
        <begin position="10"/>
        <end position="139"/>
    </location>
</feature>
<dbReference type="Pfam" id="PF00535">
    <property type="entry name" value="Glycos_transf_2"/>
    <property type="match status" value="1"/>
</dbReference>
<keyword evidence="7 8" id="KW-0472">Membrane</keyword>
<keyword evidence="4 8" id="KW-0812">Transmembrane</keyword>
<evidence type="ECO:0000256" key="1">
    <source>
        <dbReference type="ARBA" id="ARBA00022475"/>
    </source>
</evidence>
<evidence type="ECO:0000256" key="5">
    <source>
        <dbReference type="ARBA" id="ARBA00022985"/>
    </source>
</evidence>
<dbReference type="Proteomes" id="UP001549691">
    <property type="component" value="Unassembled WGS sequence"/>
</dbReference>
<evidence type="ECO:0000256" key="7">
    <source>
        <dbReference type="ARBA" id="ARBA00023136"/>
    </source>
</evidence>
<accession>A0ABV2TH10</accession>
<dbReference type="EC" id="2.4.-.-" evidence="10"/>
<name>A0ABV2TH10_9RHOO</name>
<keyword evidence="2 10" id="KW-0328">Glycosyltransferase</keyword>
<proteinExistence type="predicted"/>
<keyword evidence="1" id="KW-1003">Cell membrane</keyword>
<comment type="caution">
    <text evidence="10">The sequence shown here is derived from an EMBL/GenBank/DDBJ whole genome shotgun (WGS) entry which is preliminary data.</text>
</comment>
<evidence type="ECO:0000256" key="8">
    <source>
        <dbReference type="SAM" id="Phobius"/>
    </source>
</evidence>
<evidence type="ECO:0000313" key="11">
    <source>
        <dbReference type="Proteomes" id="UP001549691"/>
    </source>
</evidence>
<evidence type="ECO:0000256" key="4">
    <source>
        <dbReference type="ARBA" id="ARBA00022692"/>
    </source>
</evidence>
<organism evidence="10 11">
    <name type="scientific">Uliginosibacterium flavum</name>
    <dbReference type="NCBI Taxonomy" id="1396831"/>
    <lineage>
        <taxon>Bacteria</taxon>
        <taxon>Pseudomonadati</taxon>
        <taxon>Pseudomonadota</taxon>
        <taxon>Betaproteobacteria</taxon>
        <taxon>Rhodocyclales</taxon>
        <taxon>Zoogloeaceae</taxon>
        <taxon>Uliginosibacterium</taxon>
    </lineage>
</organism>
<dbReference type="PANTHER" id="PTHR48090:SF3">
    <property type="entry name" value="UNDECAPRENYL-PHOSPHATE 4-DEOXY-4-FORMAMIDO-L-ARABINOSE TRANSFERASE"/>
    <property type="match status" value="1"/>
</dbReference>
<evidence type="ECO:0000256" key="2">
    <source>
        <dbReference type="ARBA" id="ARBA00022676"/>
    </source>
</evidence>
<evidence type="ECO:0000256" key="6">
    <source>
        <dbReference type="ARBA" id="ARBA00022989"/>
    </source>
</evidence>
<gene>
    <name evidence="10" type="ORF">ABXR19_03315</name>
</gene>
<feature type="transmembrane region" description="Helical" evidence="8">
    <location>
        <begin position="229"/>
        <end position="252"/>
    </location>
</feature>
<dbReference type="InterPro" id="IPR029044">
    <property type="entry name" value="Nucleotide-diphossugar_trans"/>
</dbReference>
<dbReference type="InterPro" id="IPR050256">
    <property type="entry name" value="Glycosyltransferase_2"/>
</dbReference>
<evidence type="ECO:0000259" key="9">
    <source>
        <dbReference type="Pfam" id="PF00535"/>
    </source>
</evidence>